<dbReference type="SMART" id="SM00487">
    <property type="entry name" value="DEXDc"/>
    <property type="match status" value="1"/>
</dbReference>
<dbReference type="AlphaFoldDB" id="A0A8D8LAY6"/>
<dbReference type="Gene3D" id="3.40.50.300">
    <property type="entry name" value="P-loop containing nucleotide triphosphate hydrolases"/>
    <property type="match status" value="1"/>
</dbReference>
<feature type="compositionally biased region" description="Polar residues" evidence="5">
    <location>
        <begin position="30"/>
        <end position="71"/>
    </location>
</feature>
<dbReference type="InterPro" id="IPR010003">
    <property type="entry name" value="HARP_dom"/>
</dbReference>
<feature type="region of interest" description="Disordered" evidence="5">
    <location>
        <begin position="25"/>
        <end position="71"/>
    </location>
</feature>
<dbReference type="PROSITE" id="PS51467">
    <property type="entry name" value="HARP"/>
    <property type="match status" value="1"/>
</dbReference>
<evidence type="ECO:0000256" key="2">
    <source>
        <dbReference type="ARBA" id="ARBA00022801"/>
    </source>
</evidence>
<dbReference type="PANTHER" id="PTHR45766:SF6">
    <property type="entry name" value="SWI_SNF-RELATED MATRIX-ASSOCIATED ACTIN-DEPENDENT REGULATOR OF CHROMATIN SUBFAMILY A-LIKE PROTEIN 1"/>
    <property type="match status" value="1"/>
</dbReference>
<dbReference type="GO" id="GO:0031297">
    <property type="term" value="P:replication fork processing"/>
    <property type="evidence" value="ECO:0007669"/>
    <property type="project" value="TreeGrafter"/>
</dbReference>
<dbReference type="EMBL" id="HBUF01289880">
    <property type="protein sequence ID" value="CAG6689000.1"/>
    <property type="molecule type" value="Transcribed_RNA"/>
</dbReference>
<evidence type="ECO:0000256" key="3">
    <source>
        <dbReference type="ARBA" id="ARBA00023242"/>
    </source>
</evidence>
<comment type="subcellular location">
    <subcellularLocation>
        <location evidence="1">Nucleus</location>
    </subcellularLocation>
</comment>
<evidence type="ECO:0000256" key="4">
    <source>
        <dbReference type="PROSITE-ProRule" id="PRU00800"/>
    </source>
</evidence>
<evidence type="ECO:0000259" key="7">
    <source>
        <dbReference type="PROSITE" id="PS51194"/>
    </source>
</evidence>
<feature type="domain" description="Helicase C-terminal" evidence="7">
    <location>
        <begin position="479"/>
        <end position="635"/>
    </location>
</feature>
<dbReference type="Gene3D" id="3.40.50.10810">
    <property type="entry name" value="Tandem AAA-ATPase domain"/>
    <property type="match status" value="1"/>
</dbReference>
<reference evidence="9" key="1">
    <citation type="submission" date="2021-05" db="EMBL/GenBank/DDBJ databases">
        <authorList>
            <person name="Alioto T."/>
            <person name="Alioto T."/>
            <person name="Gomez Garrido J."/>
        </authorList>
    </citation>
    <scope>NUCLEOTIDE SEQUENCE</scope>
</reference>
<dbReference type="InterPro" id="IPR049730">
    <property type="entry name" value="SNF2/RAD54-like_C"/>
</dbReference>
<evidence type="ECO:0000256" key="1">
    <source>
        <dbReference type="ARBA" id="ARBA00004123"/>
    </source>
</evidence>
<dbReference type="EMBL" id="HBUF01000690">
    <property type="protein sequence ID" value="CAG6605757.1"/>
    <property type="molecule type" value="Transcribed_RNA"/>
</dbReference>
<evidence type="ECO:0000313" key="9">
    <source>
        <dbReference type="EMBL" id="CAG6605756.1"/>
    </source>
</evidence>
<dbReference type="GO" id="GO:0043596">
    <property type="term" value="C:nuclear replication fork"/>
    <property type="evidence" value="ECO:0007669"/>
    <property type="project" value="TreeGrafter"/>
</dbReference>
<dbReference type="EMBL" id="HBUF01574507">
    <property type="protein sequence ID" value="CAG6767807.1"/>
    <property type="molecule type" value="Transcribed_RNA"/>
</dbReference>
<dbReference type="InterPro" id="IPR000330">
    <property type="entry name" value="SNF2_N"/>
</dbReference>
<dbReference type="EMBL" id="HBUF01289882">
    <property type="protein sequence ID" value="CAG6689002.1"/>
    <property type="molecule type" value="Transcribed_RNA"/>
</dbReference>
<dbReference type="GO" id="GO:0005524">
    <property type="term" value="F:ATP binding"/>
    <property type="evidence" value="ECO:0007669"/>
    <property type="project" value="InterPro"/>
</dbReference>
<dbReference type="EMBL" id="HBUF01574509">
    <property type="protein sequence ID" value="CAG6767809.1"/>
    <property type="molecule type" value="Transcribed_RNA"/>
</dbReference>
<dbReference type="GO" id="GO:0006281">
    <property type="term" value="P:DNA repair"/>
    <property type="evidence" value="ECO:0007669"/>
    <property type="project" value="TreeGrafter"/>
</dbReference>
<accession>A0A8D8LAY6</accession>
<dbReference type="InterPro" id="IPR027417">
    <property type="entry name" value="P-loop_NTPase"/>
</dbReference>
<proteinExistence type="inferred from homology"/>
<evidence type="ECO:0000259" key="6">
    <source>
        <dbReference type="PROSITE" id="PS51192"/>
    </source>
</evidence>
<comment type="similarity">
    <text evidence="4">Belongs to the SNF2/RAD54 helicase family. SMARCAL1 subfamily.</text>
</comment>
<dbReference type="FunFam" id="3.40.50.300:FF:003021">
    <property type="entry name" value="Uncharacterized protein (Fragment)"/>
    <property type="match status" value="1"/>
</dbReference>
<dbReference type="Pfam" id="PF00176">
    <property type="entry name" value="SNF2-rel_dom"/>
    <property type="match status" value="1"/>
</dbReference>
<dbReference type="EMBL" id="HBUF01289881">
    <property type="protein sequence ID" value="CAG6689001.1"/>
    <property type="molecule type" value="Transcribed_RNA"/>
</dbReference>
<dbReference type="EMBL" id="HBUF01382485">
    <property type="protein sequence ID" value="CAG6730853.1"/>
    <property type="molecule type" value="Transcribed_RNA"/>
</dbReference>
<dbReference type="EMBL" id="HBUF01000687">
    <property type="protein sequence ID" value="CAG6605754.1"/>
    <property type="molecule type" value="Transcribed_RNA"/>
</dbReference>
<dbReference type="EMBL" id="HBUF01289884">
    <property type="protein sequence ID" value="CAG6689004.1"/>
    <property type="molecule type" value="Transcribed_RNA"/>
</dbReference>
<dbReference type="Pfam" id="PF00271">
    <property type="entry name" value="Helicase_C"/>
    <property type="match status" value="1"/>
</dbReference>
<dbReference type="InterPro" id="IPR001650">
    <property type="entry name" value="Helicase_C-like"/>
</dbReference>
<organism evidence="9">
    <name type="scientific">Cacopsylla melanoneura</name>
    <dbReference type="NCBI Taxonomy" id="428564"/>
    <lineage>
        <taxon>Eukaryota</taxon>
        <taxon>Metazoa</taxon>
        <taxon>Ecdysozoa</taxon>
        <taxon>Arthropoda</taxon>
        <taxon>Hexapoda</taxon>
        <taxon>Insecta</taxon>
        <taxon>Pterygota</taxon>
        <taxon>Neoptera</taxon>
        <taxon>Paraneoptera</taxon>
        <taxon>Hemiptera</taxon>
        <taxon>Sternorrhyncha</taxon>
        <taxon>Psylloidea</taxon>
        <taxon>Psyllidae</taxon>
        <taxon>Psyllinae</taxon>
        <taxon>Cacopsylla</taxon>
    </lineage>
</organism>
<dbReference type="SUPFAM" id="SSF52540">
    <property type="entry name" value="P-loop containing nucleoside triphosphate hydrolases"/>
    <property type="match status" value="2"/>
</dbReference>
<dbReference type="InterPro" id="IPR038718">
    <property type="entry name" value="SNF2-like_sf"/>
</dbReference>
<feature type="domain" description="Helicase ATP-binding" evidence="6">
    <location>
        <begin position="213"/>
        <end position="369"/>
    </location>
</feature>
<feature type="domain" description="HARP" evidence="8">
    <location>
        <begin position="101"/>
        <end position="173"/>
    </location>
</feature>
<protein>
    <submittedName>
        <fullName evidence="9">SWI/SNF-related matrix-associated actin-dependent regulator of chromatin subfamily A-like protein 1</fullName>
    </submittedName>
</protein>
<dbReference type="Pfam" id="PF07443">
    <property type="entry name" value="HARP"/>
    <property type="match status" value="1"/>
</dbReference>
<dbReference type="SMART" id="SM00490">
    <property type="entry name" value="HELICc"/>
    <property type="match status" value="1"/>
</dbReference>
<keyword evidence="2" id="KW-0378">Hydrolase</keyword>
<dbReference type="CDD" id="cd18010">
    <property type="entry name" value="DEXHc_HARP_SMARCAL1"/>
    <property type="match status" value="1"/>
</dbReference>
<dbReference type="EMBL" id="HBUF01000689">
    <property type="protein sequence ID" value="CAG6605756.1"/>
    <property type="molecule type" value="Transcribed_RNA"/>
</dbReference>
<name>A0A8D8LAY6_9HEMI</name>
<sequence>MSTILTEEQKKRIEANKQRALEIRAKKLENSSSSPVDKQVHNSPQFNSKPITQNISQTNSPSVTVSSQNGSQFYSRPVDNSKANYYINKFKKTSLSSATGKQEIVTGTCVLTAPDRFTVVVGYCQALISAFQSIEGRIYDAKTKNWSFPLSQYKTLLNKVSDIRDMVTLGPIPSPVLRLFNDRVSKNLADFDLSRLTPSLLTSLYPFQKIGIQFGISKNCRCILADDMGLGKTIQALGLCDYYRDDWPLLIMCPASMRFQWDEEIRTHLPYVPESGIYVINSSKDEFLNPKVVITSYDLMSKISKQLKSIRFNIVIADESHFLKSTKANRTRVGVDLIKSARRCILLSGTPALSRPIELYSQINAIDPKFFPNMTDFGIRYCGGVKNHFGWDFSGSTNMEELKLVMEEKFMIRRLKSEVLTQLPAKIRQVISIEHAMDTSDKKMKALIKKLDSEKVVGMERRGALLAYYHETGITKINAINDYITSLLEQNKKFLVFAHHQVVLDAVSKLLEDKKTFYIRIDGSVGSEERKSVVDQFQYEEKFRVAVLSITAANSGITLTAANLVVFAELFWNPGILTQAEDRAHRIGQQDSVLIQYLVAKNTADDYLWPLVMTKLDVLNRAGLSKDNFSAADTTAHNFKDPSQKSIANYFLDLDDETEVLFNSVMDDFESEIPEKKLKLST</sequence>
<dbReference type="PROSITE" id="PS51192">
    <property type="entry name" value="HELICASE_ATP_BIND_1"/>
    <property type="match status" value="1"/>
</dbReference>
<dbReference type="PROSITE" id="PS51194">
    <property type="entry name" value="HELICASE_CTER"/>
    <property type="match status" value="1"/>
</dbReference>
<dbReference type="EMBL" id="HBUF01289883">
    <property type="protein sequence ID" value="CAG6689003.1"/>
    <property type="molecule type" value="Transcribed_RNA"/>
</dbReference>
<dbReference type="GO" id="GO:0016787">
    <property type="term" value="F:hydrolase activity"/>
    <property type="evidence" value="ECO:0007669"/>
    <property type="project" value="UniProtKB-KW"/>
</dbReference>
<dbReference type="PANTHER" id="PTHR45766">
    <property type="entry name" value="DNA ANNEALING HELICASE AND ENDONUCLEASE ZRANB3 FAMILY MEMBER"/>
    <property type="match status" value="1"/>
</dbReference>
<dbReference type="EMBL" id="HBUF01289885">
    <property type="protein sequence ID" value="CAG6689005.1"/>
    <property type="molecule type" value="Transcribed_RNA"/>
</dbReference>
<evidence type="ECO:0000259" key="8">
    <source>
        <dbReference type="PROSITE" id="PS51467"/>
    </source>
</evidence>
<dbReference type="InterPro" id="IPR014001">
    <property type="entry name" value="Helicase_ATP-bd"/>
</dbReference>
<keyword evidence="3" id="KW-0539">Nucleus</keyword>
<dbReference type="CDD" id="cd18793">
    <property type="entry name" value="SF2_C_SNF"/>
    <property type="match status" value="1"/>
</dbReference>
<evidence type="ECO:0000256" key="5">
    <source>
        <dbReference type="SAM" id="MobiDB-lite"/>
    </source>
</evidence>
<dbReference type="EMBL" id="HBUF01574506">
    <property type="protein sequence ID" value="CAG6767806.1"/>
    <property type="molecule type" value="Transcribed_RNA"/>
</dbReference>